<feature type="compositionally biased region" description="Basic and acidic residues" evidence="1">
    <location>
        <begin position="15"/>
        <end position="29"/>
    </location>
</feature>
<evidence type="ECO:0000313" key="3">
    <source>
        <dbReference type="Proteomes" id="UP000237271"/>
    </source>
</evidence>
<feature type="region of interest" description="Disordered" evidence="1">
    <location>
        <begin position="1"/>
        <end position="52"/>
    </location>
</feature>
<protein>
    <submittedName>
        <fullName evidence="2">Uncharacterized protein</fullName>
    </submittedName>
</protein>
<comment type="caution">
    <text evidence="2">The sequence shown here is derived from an EMBL/GenBank/DDBJ whole genome shotgun (WGS) entry which is preliminary data.</text>
</comment>
<dbReference type="Proteomes" id="UP000237271">
    <property type="component" value="Unassembled WGS sequence"/>
</dbReference>
<accession>A0A2P4Y9D8</accession>
<dbReference type="AlphaFoldDB" id="A0A2P4Y9D8"/>
<reference evidence="2 3" key="1">
    <citation type="journal article" date="2017" name="Genome Biol. Evol.">
        <title>Phytophthora megakarya and P. palmivora, closely related causal agents of cacao black pod rot, underwent increases in genome sizes and gene numbers by different mechanisms.</title>
        <authorList>
            <person name="Ali S.S."/>
            <person name="Shao J."/>
            <person name="Lary D.J."/>
            <person name="Kronmiller B."/>
            <person name="Shen D."/>
            <person name="Strem M.D."/>
            <person name="Amoako-Attah I."/>
            <person name="Akrofi A.Y."/>
            <person name="Begoude B.A."/>
            <person name="Ten Hoopen G.M."/>
            <person name="Coulibaly K."/>
            <person name="Kebe B.I."/>
            <person name="Melnick R.L."/>
            <person name="Guiltinan M.J."/>
            <person name="Tyler B.M."/>
            <person name="Meinhardt L.W."/>
            <person name="Bailey B.A."/>
        </authorList>
    </citation>
    <scope>NUCLEOTIDE SEQUENCE [LARGE SCALE GENOMIC DNA]</scope>
    <source>
        <strain evidence="3">sbr112.9</strain>
    </source>
</reference>
<name>A0A2P4Y9D8_9STRA</name>
<evidence type="ECO:0000256" key="1">
    <source>
        <dbReference type="SAM" id="MobiDB-lite"/>
    </source>
</evidence>
<evidence type="ECO:0000313" key="2">
    <source>
        <dbReference type="EMBL" id="POM74434.1"/>
    </source>
</evidence>
<organism evidence="2 3">
    <name type="scientific">Phytophthora palmivora</name>
    <dbReference type="NCBI Taxonomy" id="4796"/>
    <lineage>
        <taxon>Eukaryota</taxon>
        <taxon>Sar</taxon>
        <taxon>Stramenopiles</taxon>
        <taxon>Oomycota</taxon>
        <taxon>Peronosporomycetes</taxon>
        <taxon>Peronosporales</taxon>
        <taxon>Peronosporaceae</taxon>
        <taxon>Phytophthora</taxon>
    </lineage>
</organism>
<keyword evidence="3" id="KW-1185">Reference proteome</keyword>
<sequence>MERWHQRRSTVESGQFEREHRRFATKERGQSGAEASDESTTPARKAGPSLYWDDSQHLATSVHLY</sequence>
<dbReference type="EMBL" id="NCKW01004870">
    <property type="protein sequence ID" value="POM74434.1"/>
    <property type="molecule type" value="Genomic_DNA"/>
</dbReference>
<proteinExistence type="predicted"/>
<gene>
    <name evidence="2" type="ORF">PHPALM_8618</name>
</gene>